<dbReference type="GO" id="GO:0003677">
    <property type="term" value="F:DNA binding"/>
    <property type="evidence" value="ECO:0007669"/>
    <property type="project" value="UniProtKB-KW"/>
</dbReference>
<evidence type="ECO:0000256" key="10">
    <source>
        <dbReference type="PROSITE-ProRule" id="PRU00560"/>
    </source>
</evidence>
<evidence type="ECO:0000313" key="15">
    <source>
        <dbReference type="Proteomes" id="UP000001441"/>
    </source>
</evidence>
<dbReference type="PROSITE" id="PS51192">
    <property type="entry name" value="HELICASE_ATP_BIND_1"/>
    <property type="match status" value="1"/>
</dbReference>
<protein>
    <recommendedName>
        <fullName evidence="9">DNA 3'-5' helicase</fullName>
        <ecNumber evidence="9">5.6.2.4</ecNumber>
    </recommendedName>
</protein>
<dbReference type="InterPro" id="IPR027785">
    <property type="entry name" value="UvrD-like_helicase_C"/>
</dbReference>
<proteinExistence type="inferred from homology"/>
<dbReference type="GO" id="GO:0009378">
    <property type="term" value="F:four-way junction helicase activity"/>
    <property type="evidence" value="ECO:0007669"/>
    <property type="project" value="TreeGrafter"/>
</dbReference>
<keyword evidence="3 10" id="KW-0378">Hydrolase</keyword>
<dbReference type="CDD" id="cd17932">
    <property type="entry name" value="DEXQc_UvrD"/>
    <property type="match status" value="1"/>
</dbReference>
<dbReference type="GO" id="GO:0006281">
    <property type="term" value="P:DNA repair"/>
    <property type="evidence" value="ECO:0007669"/>
    <property type="project" value="TreeGrafter"/>
</dbReference>
<dbReference type="InterPro" id="IPR011545">
    <property type="entry name" value="DEAD/DEAH_box_helicase_dom"/>
</dbReference>
<dbReference type="Pfam" id="PF13538">
    <property type="entry name" value="UvrD_C_2"/>
    <property type="match status" value="1"/>
</dbReference>
<evidence type="ECO:0000256" key="8">
    <source>
        <dbReference type="ARBA" id="ARBA00034617"/>
    </source>
</evidence>
<dbReference type="PROSITE" id="PS51194">
    <property type="entry name" value="HELICASE_CTER"/>
    <property type="match status" value="1"/>
</dbReference>
<evidence type="ECO:0000256" key="6">
    <source>
        <dbReference type="ARBA" id="ARBA00023125"/>
    </source>
</evidence>
<dbReference type="GO" id="GO:0043590">
    <property type="term" value="C:bacterial nucleoid"/>
    <property type="evidence" value="ECO:0007669"/>
    <property type="project" value="TreeGrafter"/>
</dbReference>
<comment type="catalytic activity">
    <reaction evidence="8">
        <text>Couples ATP hydrolysis with the unwinding of duplex DNA by translocating in the 3'-5' direction.</text>
        <dbReference type="EC" id="5.6.2.4"/>
    </reaction>
</comment>
<evidence type="ECO:0000256" key="5">
    <source>
        <dbReference type="ARBA" id="ARBA00022840"/>
    </source>
</evidence>
<evidence type="ECO:0000256" key="9">
    <source>
        <dbReference type="ARBA" id="ARBA00034808"/>
    </source>
</evidence>
<keyword evidence="14" id="KW-0614">Plasmid</keyword>
<keyword evidence="2 10" id="KW-0547">Nucleotide-binding</keyword>
<dbReference type="SUPFAM" id="SSF52540">
    <property type="entry name" value="P-loop containing nucleoside triphosphate hydrolases"/>
    <property type="match status" value="2"/>
</dbReference>
<sequence length="1715" mass="193110">MEPTAPSEPALLCLDIETDRHDRLKLREIGLYRPDTGARLKLSGQDRSLVAKVDALTDGATGLLGHNIIAFDQPALSVLHPDLALHRLPLIDTLELSPIAFPRNPYHKLVKDYRLCTTSRNDPVRDAELAYQLFRDEYAALKARAAESPDELLCLHALMGGEENAGLARIFRAVRHSAPPSLEETVTAWTRATADQVCLTAHRRLITDWLPDPAWRKPLAYTLAWLGVAGGNSVLPSWVRHAFPKTGEAIAALRDRPCDDPACAWCREQHDLDRLLPLYFPGITRFRTKPATPDGRSLQRAIVENGFGGRPTLAILPTGGGKSLCFQLPALARYERTGALTVVISPLQSLMKDQVDNLIARGLTCAGYLNGMLTPIERRAMLDRLRLGDLGLIFVAPEQFRSTAFAQALSHREIAAWIFDEAHCLSKWGHDFRPDYLYVSKFIKATQKDRCSPVFGFTATAKPDVVDDIAAHFRERLGLELDRLEGGVSRDNLVYEVHAVPAQAKLGEVLRRLKEALREEGGAIIFCARQKTAQETAEFLTQAGIDCAYFHGGLDSDIKRAVQEDFIAGRRRVIAATNAFGMGVDKPDVRLVIHLDTPGSLENYIQEAGRAGRDQEPAQCVLLYDDADLDIQFNLLKRSRLSQNDIRAILKAIRAIERKDRSEGEVVVTTGEILLETPESHRIEADDRQADTKVRIAIAWLEEARLLERQENHTRVFPGSLRVTALDEAVAILRKRLGPQTEIAPYEAILRELIEAGDDESRSTDDLMLATGLDSRRLRAMLRELDQWGLLANETEIGVTLYRDPATRDRLDELTRLETALIAQLREAAPDADQDEGWQILNVRRLCDTLRRETHTDLDPQRLTRLLKSFAEAFGDGDGDGQRAFLKLRPAGADNRYIKLLRPWSSIELISERRRRFAQALVEYVYRVRQGNNLQVVFKQRDLEDSLKGDLTLQDLEIKDWDRALSSALLYLDANEVLKLSRGKALFRSAMNITLNSEARRRQFSKGDYAELDLHYRDKIVQVHVMGEYARLGAVKVQAAMQFIADYFRLERGEFIRRHFAGRKEILEIATSEAAHRRILVDLRNPAQQAIVAAPPEGSLLVLAGPGSGKTRVIVHRVAWLLRQGMAHPQDIMVLAYNRSAVSEIRHRLWALVGPEAVGVSVQTVHGLAMRLTGTSYAVALERGEKIDFTTVLRQATARLKQAEREDVSESTERDRLLAGLRFLLIDEYQDINGEHYDLISAVAGRALDSEEDRLSLMAVGDDDQNIYAFGGADMRFIRQFETDYQARRHQLIENYRSTRHIIACSNRVIAPARDRMKTDEAIRIDHARRERPAGGDLEERDPVTGGRVQVLDVSADPRLEAQIALAELQRLYAVEDTTPEGRWGRFAVIARQWKDLEPLAALCRRRGVPVRLLRDDHQPDLHRTREGHGLLDLLRGEQRRTAKRRVLVRARTLSRWFRRRYGLPVDGLIEHPFRAALAQFIAETESAAPEGRRVVEDLIEALYEFGSGGRTMAESRANGPMVLMTAHRAKGLEFDHVLILDGGGWSSGDDERRLYYVAMTRARRSLTLCERLDGRHPFVRATEGLALRTRPTVPELEPGLDHRIWVADPSMVYLDWPGRFAPNAPIHRALAALEVGDPLELRPMNRRDGQPGWELGDRHGVVVARMAAKFQPPVGEIVTVRVAAVLVRTAKGDEGLRCERWELVLAEIEYRDTN</sequence>
<dbReference type="InterPro" id="IPR014001">
    <property type="entry name" value="Helicase_ATP-bd"/>
</dbReference>
<keyword evidence="5 10" id="KW-0067">ATP-binding</keyword>
<dbReference type="GO" id="GO:0043138">
    <property type="term" value="F:3'-5' DNA helicase activity"/>
    <property type="evidence" value="ECO:0007669"/>
    <property type="project" value="UniProtKB-EC"/>
</dbReference>
<feature type="binding site" evidence="10">
    <location>
        <begin position="1104"/>
        <end position="1111"/>
    </location>
    <ligand>
        <name>ATP</name>
        <dbReference type="ChEBI" id="CHEBI:30616"/>
    </ligand>
</feature>
<gene>
    <name evidence="14" type="ordered locus">Alvin_3179</name>
</gene>
<name>D3RW64_ALLVD</name>
<keyword evidence="4 10" id="KW-0347">Helicase</keyword>
<evidence type="ECO:0000256" key="7">
    <source>
        <dbReference type="ARBA" id="ARBA00023235"/>
    </source>
</evidence>
<reference evidence="14 15" key="1">
    <citation type="journal article" date="2011" name="Stand. Genomic Sci.">
        <title>Complete genome sequence of Allochromatium vinosum DSM 180(T).</title>
        <authorList>
            <person name="Weissgerber T."/>
            <person name="Zigann R."/>
            <person name="Bruce D."/>
            <person name="Chang Y.J."/>
            <person name="Detter J.C."/>
            <person name="Han C."/>
            <person name="Hauser L."/>
            <person name="Jeffries C.D."/>
            <person name="Land M."/>
            <person name="Munk A.C."/>
            <person name="Tapia R."/>
            <person name="Dahl C."/>
        </authorList>
    </citation>
    <scope>NUCLEOTIDE SEQUENCE [LARGE SCALE GENOMIC DNA]</scope>
    <source>
        <strain evidence="15">ATCC 17899 / DSM 180 / NBRC 103801 / NCIMB 10441 / D</strain>
        <plasmid evidence="15">Plasmid pALVIN01</plasmid>
    </source>
</reference>
<evidence type="ECO:0000256" key="2">
    <source>
        <dbReference type="ARBA" id="ARBA00022741"/>
    </source>
</evidence>
<organism evidence="14 15">
    <name type="scientific">Allochromatium vinosum (strain ATCC 17899 / DSM 180 / NBRC 103801 / NCIMB 10441 / D)</name>
    <name type="common">Chromatium vinosum</name>
    <dbReference type="NCBI Taxonomy" id="572477"/>
    <lineage>
        <taxon>Bacteria</taxon>
        <taxon>Pseudomonadati</taxon>
        <taxon>Pseudomonadota</taxon>
        <taxon>Gammaproteobacteria</taxon>
        <taxon>Chromatiales</taxon>
        <taxon>Chromatiaceae</taxon>
        <taxon>Allochromatium</taxon>
    </lineage>
</organism>
<dbReference type="Proteomes" id="UP000001441">
    <property type="component" value="Plasmid pALVIN01"/>
</dbReference>
<keyword evidence="7" id="KW-0413">Isomerase</keyword>
<dbReference type="InterPro" id="IPR027417">
    <property type="entry name" value="P-loop_NTPase"/>
</dbReference>
<dbReference type="Gene3D" id="3.40.50.300">
    <property type="entry name" value="P-loop containing nucleotide triphosphate hydrolases"/>
    <property type="match status" value="5"/>
</dbReference>
<dbReference type="EMBL" id="CP001897">
    <property type="protein sequence ID" value="ADC64076.1"/>
    <property type="molecule type" value="Genomic_DNA"/>
</dbReference>
<dbReference type="Gene3D" id="3.30.420.10">
    <property type="entry name" value="Ribonuclease H-like superfamily/Ribonuclease H"/>
    <property type="match status" value="1"/>
</dbReference>
<dbReference type="InterPro" id="IPR012337">
    <property type="entry name" value="RNaseH-like_sf"/>
</dbReference>
<dbReference type="GO" id="GO:0005524">
    <property type="term" value="F:ATP binding"/>
    <property type="evidence" value="ECO:0007669"/>
    <property type="project" value="UniProtKB-UniRule"/>
</dbReference>
<dbReference type="GO" id="GO:0005737">
    <property type="term" value="C:cytoplasm"/>
    <property type="evidence" value="ECO:0007669"/>
    <property type="project" value="TreeGrafter"/>
</dbReference>
<dbReference type="SMART" id="SM00487">
    <property type="entry name" value="DEXDc"/>
    <property type="match status" value="1"/>
</dbReference>
<dbReference type="Pfam" id="PF00271">
    <property type="entry name" value="Helicase_C"/>
    <property type="match status" value="1"/>
</dbReference>
<dbReference type="SMART" id="SM00490">
    <property type="entry name" value="HELICc"/>
    <property type="match status" value="1"/>
</dbReference>
<evidence type="ECO:0000256" key="1">
    <source>
        <dbReference type="ARBA" id="ARBA00005446"/>
    </source>
</evidence>
<evidence type="ECO:0000259" key="12">
    <source>
        <dbReference type="PROSITE" id="PS51194"/>
    </source>
</evidence>
<comment type="similarity">
    <text evidence="1">Belongs to the helicase family. RecQ subfamily.</text>
</comment>
<evidence type="ECO:0000259" key="11">
    <source>
        <dbReference type="PROSITE" id="PS51192"/>
    </source>
</evidence>
<dbReference type="SUPFAM" id="SSF53098">
    <property type="entry name" value="Ribonuclease H-like"/>
    <property type="match status" value="1"/>
</dbReference>
<dbReference type="KEGG" id="alv:Alvin_3179"/>
<evidence type="ECO:0000259" key="13">
    <source>
        <dbReference type="PROSITE" id="PS51198"/>
    </source>
</evidence>
<dbReference type="InterPro" id="IPR014016">
    <property type="entry name" value="UvrD-like_ATP-bd"/>
</dbReference>
<feature type="domain" description="UvrD-like helicase ATP-binding" evidence="13">
    <location>
        <begin position="1083"/>
        <end position="1299"/>
    </location>
</feature>
<accession>D3RW64</accession>
<evidence type="ECO:0000313" key="14">
    <source>
        <dbReference type="EMBL" id="ADC64076.1"/>
    </source>
</evidence>
<feature type="domain" description="Helicase ATP-binding" evidence="11">
    <location>
        <begin position="303"/>
        <end position="479"/>
    </location>
</feature>
<dbReference type="Pfam" id="PF13245">
    <property type="entry name" value="AAA_19"/>
    <property type="match status" value="1"/>
</dbReference>
<keyword evidence="15" id="KW-1185">Reference proteome</keyword>
<dbReference type="OrthoDB" id="9760034at2"/>
<dbReference type="GO" id="GO:0030894">
    <property type="term" value="C:replisome"/>
    <property type="evidence" value="ECO:0007669"/>
    <property type="project" value="TreeGrafter"/>
</dbReference>
<dbReference type="GO" id="GO:0016787">
    <property type="term" value="F:hydrolase activity"/>
    <property type="evidence" value="ECO:0007669"/>
    <property type="project" value="UniProtKB-UniRule"/>
</dbReference>
<dbReference type="InterPro" id="IPR001650">
    <property type="entry name" value="Helicase_C-like"/>
</dbReference>
<dbReference type="InterPro" id="IPR004589">
    <property type="entry name" value="DNA_helicase_ATP-dep_RecQ"/>
</dbReference>
<dbReference type="PROSITE" id="PS51198">
    <property type="entry name" value="UVRD_HELICASE_ATP_BIND"/>
    <property type="match status" value="1"/>
</dbReference>
<keyword evidence="6" id="KW-0238">DNA-binding</keyword>
<feature type="domain" description="Helicase C-terminal" evidence="12">
    <location>
        <begin position="509"/>
        <end position="654"/>
    </location>
</feature>
<dbReference type="PANTHER" id="PTHR13710">
    <property type="entry name" value="DNA HELICASE RECQ FAMILY MEMBER"/>
    <property type="match status" value="1"/>
</dbReference>
<evidence type="ECO:0000256" key="3">
    <source>
        <dbReference type="ARBA" id="ARBA00022801"/>
    </source>
</evidence>
<dbReference type="GO" id="GO:0006310">
    <property type="term" value="P:DNA recombination"/>
    <property type="evidence" value="ECO:0007669"/>
    <property type="project" value="InterPro"/>
</dbReference>
<evidence type="ECO:0000256" key="4">
    <source>
        <dbReference type="ARBA" id="ARBA00022806"/>
    </source>
</evidence>
<dbReference type="NCBIfam" id="TIGR00614">
    <property type="entry name" value="recQ_fam"/>
    <property type="match status" value="1"/>
</dbReference>
<dbReference type="InterPro" id="IPR036397">
    <property type="entry name" value="RNaseH_sf"/>
</dbReference>
<dbReference type="PANTHER" id="PTHR13710:SF105">
    <property type="entry name" value="ATP-DEPENDENT DNA HELICASE Q1"/>
    <property type="match status" value="1"/>
</dbReference>
<dbReference type="HOGENOM" id="CLU_002862_0_0_6"/>
<dbReference type="Pfam" id="PF00270">
    <property type="entry name" value="DEAD"/>
    <property type="match status" value="1"/>
</dbReference>
<dbReference type="EC" id="5.6.2.4" evidence="9"/>
<geneLocation type="plasmid" evidence="14 15">
    <name>pALVIN01</name>
</geneLocation>